<keyword evidence="3" id="KW-1003">Cell membrane</keyword>
<feature type="domain" description="EamA" evidence="8">
    <location>
        <begin position="155"/>
        <end position="287"/>
    </location>
</feature>
<feature type="transmembrane region" description="Helical" evidence="7">
    <location>
        <begin position="129"/>
        <end position="147"/>
    </location>
</feature>
<feature type="transmembrane region" description="Helical" evidence="7">
    <location>
        <begin position="217"/>
        <end position="234"/>
    </location>
</feature>
<feature type="domain" description="EamA" evidence="8">
    <location>
        <begin position="5"/>
        <end position="146"/>
    </location>
</feature>
<keyword evidence="6 7" id="KW-0472">Membrane</keyword>
<feature type="transmembrane region" description="Helical" evidence="7">
    <location>
        <begin position="38"/>
        <end position="55"/>
    </location>
</feature>
<keyword evidence="5 7" id="KW-1133">Transmembrane helix</keyword>
<dbReference type="InterPro" id="IPR037185">
    <property type="entry name" value="EmrE-like"/>
</dbReference>
<dbReference type="PANTHER" id="PTHR42920:SF5">
    <property type="entry name" value="EAMA DOMAIN-CONTAINING PROTEIN"/>
    <property type="match status" value="1"/>
</dbReference>
<evidence type="ECO:0000259" key="8">
    <source>
        <dbReference type="Pfam" id="PF00892"/>
    </source>
</evidence>
<dbReference type="PANTHER" id="PTHR42920">
    <property type="entry name" value="OS03G0707200 PROTEIN-RELATED"/>
    <property type="match status" value="1"/>
</dbReference>
<dbReference type="RefSeq" id="WP_235323515.1">
    <property type="nucleotide sequence ID" value="NZ_JAFBIT010000002.1"/>
</dbReference>
<organism evidence="9 10">
    <name type="scientific">Anaeromassilibacillus senegalensis</name>
    <dbReference type="NCBI Taxonomy" id="1673717"/>
    <lineage>
        <taxon>Bacteria</taxon>
        <taxon>Bacillati</taxon>
        <taxon>Bacillota</taxon>
        <taxon>Clostridia</taxon>
        <taxon>Eubacteriales</taxon>
        <taxon>Acutalibacteraceae</taxon>
        <taxon>Anaeromassilibacillus</taxon>
    </lineage>
</organism>
<feature type="transmembrane region" description="Helical" evidence="7">
    <location>
        <begin position="272"/>
        <end position="291"/>
    </location>
</feature>
<dbReference type="Proteomes" id="UP001299220">
    <property type="component" value="Unassembled WGS sequence"/>
</dbReference>
<evidence type="ECO:0000256" key="4">
    <source>
        <dbReference type="ARBA" id="ARBA00022692"/>
    </source>
</evidence>
<keyword evidence="10" id="KW-1185">Reference proteome</keyword>
<proteinExistence type="inferred from homology"/>
<dbReference type="InterPro" id="IPR000620">
    <property type="entry name" value="EamA_dom"/>
</dbReference>
<sequence length="310" mass="32893">MKQFRGALLLTLTALIWGTAFVAQSLGMDHLGPFTFNGVRNFVAALALLPVILFLRRRKSPAAQPGAAGNYRKTLWLGGVLCGVALAVASSLQQIGIQFTTAGKAGFLTALYIVVVPLLGLFFKKRVGLNIWISVVIAAVGTYLLSIKENFTIGTGDLFVILCAVAFSVHILLIDRFSPLVSGVELSCVQFLTCGVLCTVAAFIVEQPNWNDILLSLGPILYTGLMSSGVGYTLQIIGQKDTPPAVASLIMSLESVFAALSGWLILGESMSPKEAFGCVLVFAAVILAQWVRPTAKPRAATCRSEVAGGK</sequence>
<comment type="subcellular location">
    <subcellularLocation>
        <location evidence="1">Cell membrane</location>
        <topology evidence="1">Multi-pass membrane protein</topology>
    </subcellularLocation>
</comment>
<evidence type="ECO:0000313" key="9">
    <source>
        <dbReference type="EMBL" id="MCF2652462.1"/>
    </source>
</evidence>
<feature type="transmembrane region" description="Helical" evidence="7">
    <location>
        <begin position="246"/>
        <end position="266"/>
    </location>
</feature>
<evidence type="ECO:0000256" key="5">
    <source>
        <dbReference type="ARBA" id="ARBA00022989"/>
    </source>
</evidence>
<reference evidence="9 10" key="1">
    <citation type="submission" date="2020-12" db="EMBL/GenBank/DDBJ databases">
        <title>Whole genome sequences of gut porcine anaerobes.</title>
        <authorList>
            <person name="Kubasova T."/>
            <person name="Jahodarova E."/>
            <person name="Rychlik I."/>
        </authorList>
    </citation>
    <scope>NUCLEOTIDE SEQUENCE [LARGE SCALE GENOMIC DNA]</scope>
    <source>
        <strain evidence="9 10">An867</strain>
    </source>
</reference>
<comment type="caution">
    <text evidence="9">The sequence shown here is derived from an EMBL/GenBank/DDBJ whole genome shotgun (WGS) entry which is preliminary data.</text>
</comment>
<feature type="transmembrane region" description="Helical" evidence="7">
    <location>
        <begin position="153"/>
        <end position="174"/>
    </location>
</feature>
<feature type="transmembrane region" description="Helical" evidence="7">
    <location>
        <begin position="75"/>
        <end position="93"/>
    </location>
</feature>
<feature type="transmembrane region" description="Helical" evidence="7">
    <location>
        <begin position="105"/>
        <end position="122"/>
    </location>
</feature>
<protein>
    <submittedName>
        <fullName evidence="9">DMT family transporter</fullName>
    </submittedName>
</protein>
<dbReference type="Gene3D" id="1.10.3730.20">
    <property type="match status" value="1"/>
</dbReference>
<dbReference type="EMBL" id="JAFBIT010000002">
    <property type="protein sequence ID" value="MCF2652462.1"/>
    <property type="molecule type" value="Genomic_DNA"/>
</dbReference>
<keyword evidence="4 7" id="KW-0812">Transmembrane</keyword>
<gene>
    <name evidence="9" type="ORF">JQM67_07590</name>
</gene>
<dbReference type="InterPro" id="IPR051258">
    <property type="entry name" value="Diverse_Substrate_Transporter"/>
</dbReference>
<name>A0ABS9CMS7_9FIRM</name>
<accession>A0ABS9CMS7</accession>
<evidence type="ECO:0000256" key="1">
    <source>
        <dbReference type="ARBA" id="ARBA00004651"/>
    </source>
</evidence>
<evidence type="ECO:0000256" key="3">
    <source>
        <dbReference type="ARBA" id="ARBA00022475"/>
    </source>
</evidence>
<evidence type="ECO:0000256" key="7">
    <source>
        <dbReference type="SAM" id="Phobius"/>
    </source>
</evidence>
<evidence type="ECO:0000313" key="10">
    <source>
        <dbReference type="Proteomes" id="UP001299220"/>
    </source>
</evidence>
<dbReference type="Pfam" id="PF00892">
    <property type="entry name" value="EamA"/>
    <property type="match status" value="2"/>
</dbReference>
<feature type="transmembrane region" description="Helical" evidence="7">
    <location>
        <begin position="186"/>
        <end position="205"/>
    </location>
</feature>
<evidence type="ECO:0000256" key="2">
    <source>
        <dbReference type="ARBA" id="ARBA00007362"/>
    </source>
</evidence>
<dbReference type="SUPFAM" id="SSF103481">
    <property type="entry name" value="Multidrug resistance efflux transporter EmrE"/>
    <property type="match status" value="2"/>
</dbReference>
<comment type="similarity">
    <text evidence="2">Belongs to the EamA transporter family.</text>
</comment>
<evidence type="ECO:0000256" key="6">
    <source>
        <dbReference type="ARBA" id="ARBA00023136"/>
    </source>
</evidence>